<keyword evidence="2" id="KW-0378">Hydrolase</keyword>
<dbReference type="RefSeq" id="WP_106013033.1">
    <property type="nucleotide sequence ID" value="NZ_CP027226.1"/>
</dbReference>
<dbReference type="Pfam" id="PF12146">
    <property type="entry name" value="Hydrolase_4"/>
    <property type="match status" value="1"/>
</dbReference>
<dbReference type="Proteomes" id="UP000237947">
    <property type="component" value="Chromosome"/>
</dbReference>
<dbReference type="KEGG" id="fsa:C5Q98_07635"/>
<dbReference type="Gene3D" id="3.40.50.1820">
    <property type="entry name" value="alpha/beta hydrolase"/>
    <property type="match status" value="1"/>
</dbReference>
<gene>
    <name evidence="2" type="ORF">C5Q98_07635</name>
</gene>
<dbReference type="OrthoDB" id="9776685at2"/>
<evidence type="ECO:0000313" key="3">
    <source>
        <dbReference type="Proteomes" id="UP000237947"/>
    </source>
</evidence>
<evidence type="ECO:0000313" key="2">
    <source>
        <dbReference type="EMBL" id="AVM43088.1"/>
    </source>
</evidence>
<dbReference type="InterPro" id="IPR052920">
    <property type="entry name" value="DNA-binding_regulatory"/>
</dbReference>
<dbReference type="EMBL" id="CP027226">
    <property type="protein sequence ID" value="AVM43088.1"/>
    <property type="molecule type" value="Genomic_DNA"/>
</dbReference>
<keyword evidence="3" id="KW-1185">Reference proteome</keyword>
<dbReference type="InterPro" id="IPR029058">
    <property type="entry name" value="AB_hydrolase_fold"/>
</dbReference>
<feature type="domain" description="Serine aminopeptidase S33" evidence="1">
    <location>
        <begin position="111"/>
        <end position="207"/>
    </location>
</feature>
<dbReference type="PANTHER" id="PTHR43358:SF4">
    <property type="entry name" value="ALPHA_BETA HYDROLASE FOLD-1 DOMAIN-CONTAINING PROTEIN"/>
    <property type="match status" value="1"/>
</dbReference>
<proteinExistence type="predicted"/>
<dbReference type="InterPro" id="IPR022742">
    <property type="entry name" value="Hydrolase_4"/>
</dbReference>
<organism evidence="2 3">
    <name type="scientific">Fastidiosipila sanguinis</name>
    <dbReference type="NCBI Taxonomy" id="236753"/>
    <lineage>
        <taxon>Bacteria</taxon>
        <taxon>Bacillati</taxon>
        <taxon>Bacillota</taxon>
        <taxon>Clostridia</taxon>
        <taxon>Eubacteriales</taxon>
        <taxon>Oscillospiraceae</taxon>
        <taxon>Fastidiosipila</taxon>
    </lineage>
</organism>
<name>A0A2S0KPZ8_9FIRM</name>
<dbReference type="GO" id="GO:0016787">
    <property type="term" value="F:hydrolase activity"/>
    <property type="evidence" value="ECO:0007669"/>
    <property type="project" value="UniProtKB-KW"/>
</dbReference>
<evidence type="ECO:0000259" key="1">
    <source>
        <dbReference type="Pfam" id="PF12146"/>
    </source>
</evidence>
<accession>A0A2S0KPZ8</accession>
<dbReference type="SUPFAM" id="SSF53474">
    <property type="entry name" value="alpha/beta-Hydrolases"/>
    <property type="match status" value="1"/>
</dbReference>
<protein>
    <submittedName>
        <fullName evidence="2">Alpha/beta hydrolase</fullName>
    </submittedName>
</protein>
<dbReference type="PANTHER" id="PTHR43358">
    <property type="entry name" value="ALPHA/BETA-HYDROLASE"/>
    <property type="match status" value="1"/>
</dbReference>
<dbReference type="AlphaFoldDB" id="A0A2S0KPZ8"/>
<sequence>MTKKRKNKVIIIIASILLLIVIGLGLAGNYMVEYAIARSGDGGNRNVNTDKIQEKNEPAEQSKIDIKKDEIKKETKFFLQKNPYEQAQIKSKDGLNLKGFYLENSPDSNANWVLLIHGYRAEHDSMNDYAKQYYEAGYNVLLPDLRASGESEGNYVGMGWLEKEDAKLWIDWIIERQPSANIIVHGVSMGAATTMMLSGDETKENVKMFIEDCGYTSAWDIFANEAKLRFNLPSFPLLNVSSALARVKAGYSFSEADALKQVGKSTKPMLFIHGMKDDFVPFYMLDELYNAKTEGAKDKFVSETAGHADSIFADYSAYWAKVEEFIQANVPE</sequence>
<reference evidence="3" key="1">
    <citation type="submission" date="2018-02" db="EMBL/GenBank/DDBJ databases">
        <authorList>
            <person name="Holder M.E."/>
            <person name="Ajami N.J."/>
            <person name="Petrosino J.F."/>
        </authorList>
    </citation>
    <scope>NUCLEOTIDE SEQUENCE [LARGE SCALE GENOMIC DNA]</scope>
    <source>
        <strain evidence="3">CCUG 47711</strain>
    </source>
</reference>